<sequence length="488" mass="56225">MTTEDRKNVLDSSRNLFSSIKPLYYISNLMGLAPFTITTTGNTVTIRCIRTVYMAAFSFLLFIIIAMSIAVHAMLWSILSLCMFMSLLLAILHQHKMVDMLHNVFRLDAVLISNNKTLYQLQYKICIITMSVVLVILTTLVLMHCFWLVEQFQNKYLLFVIPGYVVYLINNTIVIQYVFIVVYIFHRFKIINYFLLSKCFKQGFINLNQVAISENIHKSYSNGEIYILSDYSMKNHTKKSKEIKEKELYGDCKNGTFTKYDRESKQDKTVISTSEEKRSNMKNYTKESNQIKISDVCNAKNNKNSILLHRENTKWNNFHNIQQGKVLRTLRRYHDTLHDIAEAVNAIYGFQIFLEMISTFIDIVIELYYAITCGLKDEDGNMSSANFHGVFICLGWVVVFIVKLISITMTCHVACSEANRTVVILQKMLLCDELDVATVNEISEFVQQINNRKLNFTACGLFSLKLSTLCAFVGTATTYLIILLQSSR</sequence>
<dbReference type="GO" id="GO:0050909">
    <property type="term" value="P:sensory perception of taste"/>
    <property type="evidence" value="ECO:0007669"/>
    <property type="project" value="InterPro"/>
</dbReference>
<feature type="transmembrane region" description="Helical" evidence="8">
    <location>
        <begin position="462"/>
        <end position="484"/>
    </location>
</feature>
<dbReference type="GO" id="GO:0030425">
    <property type="term" value="C:dendrite"/>
    <property type="evidence" value="ECO:0007669"/>
    <property type="project" value="TreeGrafter"/>
</dbReference>
<dbReference type="Pfam" id="PF08395">
    <property type="entry name" value="7tm_7"/>
    <property type="match status" value="1"/>
</dbReference>
<keyword evidence="5 8" id="KW-0472">Membrane</keyword>
<evidence type="ECO:0000256" key="6">
    <source>
        <dbReference type="ARBA" id="ARBA00023170"/>
    </source>
</evidence>
<evidence type="ECO:0000313" key="10">
    <source>
        <dbReference type="Proteomes" id="UP001233999"/>
    </source>
</evidence>
<dbReference type="EMBL" id="JASPKZ010007920">
    <property type="protein sequence ID" value="KAJ9581447.1"/>
    <property type="molecule type" value="Genomic_DNA"/>
</dbReference>
<evidence type="ECO:0000256" key="2">
    <source>
        <dbReference type="ARBA" id="ARBA00022475"/>
    </source>
</evidence>
<keyword evidence="6 8" id="KW-0675">Receptor</keyword>
<dbReference type="GO" id="GO:0043025">
    <property type="term" value="C:neuronal cell body"/>
    <property type="evidence" value="ECO:0007669"/>
    <property type="project" value="TreeGrafter"/>
</dbReference>
<protein>
    <recommendedName>
        <fullName evidence="8">Gustatory receptor</fullName>
    </recommendedName>
</protein>
<dbReference type="PANTHER" id="PTHR21143">
    <property type="entry name" value="INVERTEBRATE GUSTATORY RECEPTOR"/>
    <property type="match status" value="1"/>
</dbReference>
<dbReference type="InterPro" id="IPR013604">
    <property type="entry name" value="7TM_chemorcpt"/>
</dbReference>
<dbReference type="GO" id="GO:0008049">
    <property type="term" value="P:male courtship behavior"/>
    <property type="evidence" value="ECO:0007669"/>
    <property type="project" value="TreeGrafter"/>
</dbReference>
<dbReference type="GO" id="GO:0007165">
    <property type="term" value="P:signal transduction"/>
    <property type="evidence" value="ECO:0007669"/>
    <property type="project" value="UniProtKB-KW"/>
</dbReference>
<reference evidence="9" key="2">
    <citation type="submission" date="2023-05" db="EMBL/GenBank/DDBJ databases">
        <authorList>
            <person name="Fouks B."/>
        </authorList>
    </citation>
    <scope>NUCLEOTIDE SEQUENCE</scope>
    <source>
        <strain evidence="9">Stay&amp;Tobe</strain>
        <tissue evidence="9">Testes</tissue>
    </source>
</reference>
<organism evidence="9 10">
    <name type="scientific">Diploptera punctata</name>
    <name type="common">Pacific beetle cockroach</name>
    <dbReference type="NCBI Taxonomy" id="6984"/>
    <lineage>
        <taxon>Eukaryota</taxon>
        <taxon>Metazoa</taxon>
        <taxon>Ecdysozoa</taxon>
        <taxon>Arthropoda</taxon>
        <taxon>Hexapoda</taxon>
        <taxon>Insecta</taxon>
        <taxon>Pterygota</taxon>
        <taxon>Neoptera</taxon>
        <taxon>Polyneoptera</taxon>
        <taxon>Dictyoptera</taxon>
        <taxon>Blattodea</taxon>
        <taxon>Blaberoidea</taxon>
        <taxon>Blaberidae</taxon>
        <taxon>Diplopterinae</taxon>
        <taxon>Diploptera</taxon>
    </lineage>
</organism>
<keyword evidence="3 8" id="KW-0812">Transmembrane</keyword>
<comment type="subcellular location">
    <subcellularLocation>
        <location evidence="1 8">Cell membrane</location>
        <topology evidence="1 8">Multi-pass membrane protein</topology>
    </subcellularLocation>
</comment>
<comment type="similarity">
    <text evidence="8">Belongs to the insect chemoreceptor superfamily. Gustatory receptor (GR) family.</text>
</comment>
<dbReference type="Proteomes" id="UP001233999">
    <property type="component" value="Unassembled WGS sequence"/>
</dbReference>
<feature type="transmembrane region" description="Helical" evidence="8">
    <location>
        <begin position="125"/>
        <end position="149"/>
    </location>
</feature>
<proteinExistence type="inferred from homology"/>
<feature type="transmembrane region" description="Helical" evidence="8">
    <location>
        <begin position="75"/>
        <end position="92"/>
    </location>
</feature>
<keyword evidence="4 8" id="KW-1133">Transmembrane helix</keyword>
<name>A0AAD7ZJX0_DIPPU</name>
<evidence type="ECO:0000256" key="8">
    <source>
        <dbReference type="RuleBase" id="RU363108"/>
    </source>
</evidence>
<keyword evidence="2 8" id="KW-1003">Cell membrane</keyword>
<keyword evidence="10" id="KW-1185">Reference proteome</keyword>
<feature type="transmembrane region" description="Helical" evidence="8">
    <location>
        <begin position="161"/>
        <end position="185"/>
    </location>
</feature>
<dbReference type="GO" id="GO:0030424">
    <property type="term" value="C:axon"/>
    <property type="evidence" value="ECO:0007669"/>
    <property type="project" value="TreeGrafter"/>
</dbReference>
<dbReference type="GO" id="GO:0005886">
    <property type="term" value="C:plasma membrane"/>
    <property type="evidence" value="ECO:0007669"/>
    <property type="project" value="UniProtKB-SubCell"/>
</dbReference>
<gene>
    <name evidence="9" type="ORF">L9F63_023379</name>
</gene>
<feature type="transmembrane region" description="Helical" evidence="8">
    <location>
        <begin position="383"/>
        <end position="402"/>
    </location>
</feature>
<evidence type="ECO:0000313" key="9">
    <source>
        <dbReference type="EMBL" id="KAJ9581447.1"/>
    </source>
</evidence>
<evidence type="ECO:0000256" key="7">
    <source>
        <dbReference type="ARBA" id="ARBA00023224"/>
    </source>
</evidence>
<evidence type="ECO:0000256" key="5">
    <source>
        <dbReference type="ARBA" id="ARBA00023136"/>
    </source>
</evidence>
<feature type="non-terminal residue" evidence="9">
    <location>
        <position position="1"/>
    </location>
</feature>
<comment type="caution">
    <text evidence="9">The sequence shown here is derived from an EMBL/GenBank/DDBJ whole genome shotgun (WGS) entry which is preliminary data.</text>
</comment>
<accession>A0AAD7ZJX0</accession>
<dbReference type="AlphaFoldDB" id="A0AAD7ZJX0"/>
<evidence type="ECO:0000256" key="4">
    <source>
        <dbReference type="ARBA" id="ARBA00022989"/>
    </source>
</evidence>
<evidence type="ECO:0000256" key="1">
    <source>
        <dbReference type="ARBA" id="ARBA00004651"/>
    </source>
</evidence>
<dbReference type="GO" id="GO:0007635">
    <property type="term" value="P:chemosensory behavior"/>
    <property type="evidence" value="ECO:0007669"/>
    <property type="project" value="TreeGrafter"/>
</dbReference>
<dbReference type="PANTHER" id="PTHR21143:SF104">
    <property type="entry name" value="GUSTATORY RECEPTOR 8A-RELATED"/>
    <property type="match status" value="1"/>
</dbReference>
<reference evidence="9" key="1">
    <citation type="journal article" date="2023" name="IScience">
        <title>Live-bearing cockroach genome reveals convergent evolutionary mechanisms linked to viviparity in insects and beyond.</title>
        <authorList>
            <person name="Fouks B."/>
            <person name="Harrison M.C."/>
            <person name="Mikhailova A.A."/>
            <person name="Marchal E."/>
            <person name="English S."/>
            <person name="Carruthers M."/>
            <person name="Jennings E.C."/>
            <person name="Chiamaka E.L."/>
            <person name="Frigard R.A."/>
            <person name="Pippel M."/>
            <person name="Attardo G.M."/>
            <person name="Benoit J.B."/>
            <person name="Bornberg-Bauer E."/>
            <person name="Tobe S.S."/>
        </authorList>
    </citation>
    <scope>NUCLEOTIDE SEQUENCE</scope>
    <source>
        <strain evidence="9">Stay&amp;Tobe</strain>
    </source>
</reference>
<keyword evidence="7 8" id="KW-0807">Transducer</keyword>
<feature type="transmembrane region" description="Helical" evidence="8">
    <location>
        <begin position="352"/>
        <end position="371"/>
    </location>
</feature>
<evidence type="ECO:0000256" key="3">
    <source>
        <dbReference type="ARBA" id="ARBA00022692"/>
    </source>
</evidence>
<comment type="function">
    <text evidence="8">Gustatory receptor which mediates acceptance or avoidance behavior, depending on its substrates.</text>
</comment>
<feature type="transmembrane region" description="Helical" evidence="8">
    <location>
        <begin position="51"/>
        <end position="69"/>
    </location>
</feature>